<dbReference type="EMBL" id="KZ679690">
    <property type="protein sequence ID" value="PTB49956.1"/>
    <property type="molecule type" value="Genomic_DNA"/>
</dbReference>
<evidence type="ECO:0000313" key="2">
    <source>
        <dbReference type="EMBL" id="PTB49956.1"/>
    </source>
</evidence>
<dbReference type="InterPro" id="IPR016181">
    <property type="entry name" value="Acyl_CoA_acyltransferase"/>
</dbReference>
<dbReference type="PANTHER" id="PTHR43328">
    <property type="entry name" value="ACETYLTRANSFERASE-RELATED"/>
    <property type="match status" value="1"/>
</dbReference>
<sequence>MAESSETILKLSKSIIRRYRTSDAAAVVEGADTPLVSEYMSASFPSPYTLERALGWIKIANEEGSLHFAICTIDSDVVIGACGFDHRTGVESRTKLIGYWLSPKYWGQGIMTEVITALSGWIFGQVSTLLKLEATVVEENKGSIKVLERSGYQQEGVKRMSVFKNGRVSNAVLFGLTRNDWNQWSQPV</sequence>
<dbReference type="PROSITE" id="PS51186">
    <property type="entry name" value="GNAT"/>
    <property type="match status" value="1"/>
</dbReference>
<accession>A0A2T3ZYR2</accession>
<protein>
    <recommendedName>
        <fullName evidence="1">N-acetyltransferase domain-containing protein</fullName>
    </recommendedName>
</protein>
<dbReference type="AlphaFoldDB" id="A0A2T3ZYR2"/>
<name>A0A2T3ZYR2_TRIHA</name>
<reference evidence="2 3" key="1">
    <citation type="submission" date="2016-07" db="EMBL/GenBank/DDBJ databases">
        <title>Multiple horizontal gene transfer events from other fungi enriched the ability of initially mycotrophic Trichoderma (Ascomycota) to feed on dead plant biomass.</title>
        <authorList>
            <consortium name="DOE Joint Genome Institute"/>
            <person name="Aerts A."/>
            <person name="Atanasova L."/>
            <person name="Chenthamara K."/>
            <person name="Zhang J."/>
            <person name="Grujic M."/>
            <person name="Henrissat B."/>
            <person name="Kuo A."/>
            <person name="Salamov A."/>
            <person name="Lipzen A."/>
            <person name="Labutti K."/>
            <person name="Barry K."/>
            <person name="Miao Y."/>
            <person name="Rahimi M.J."/>
            <person name="Shen Q."/>
            <person name="Grigoriev I.V."/>
            <person name="Kubicek C.P."/>
            <person name="Druzhinina I.S."/>
        </authorList>
    </citation>
    <scope>NUCLEOTIDE SEQUENCE [LARGE SCALE GENOMIC DNA]</scope>
    <source>
        <strain evidence="2 3">CBS 226.95</strain>
    </source>
</reference>
<evidence type="ECO:0000313" key="3">
    <source>
        <dbReference type="Proteomes" id="UP000241690"/>
    </source>
</evidence>
<proteinExistence type="predicted"/>
<dbReference type="PANTHER" id="PTHR43328:SF1">
    <property type="entry name" value="N-ACETYLTRANSFERASE DOMAIN-CONTAINING PROTEIN"/>
    <property type="match status" value="1"/>
</dbReference>
<dbReference type="RefSeq" id="XP_024769633.1">
    <property type="nucleotide sequence ID" value="XM_024912254.1"/>
</dbReference>
<dbReference type="Proteomes" id="UP000241690">
    <property type="component" value="Unassembled WGS sequence"/>
</dbReference>
<dbReference type="SUPFAM" id="SSF55729">
    <property type="entry name" value="Acyl-CoA N-acyltransferases (Nat)"/>
    <property type="match status" value="1"/>
</dbReference>
<dbReference type="Gene3D" id="3.40.630.30">
    <property type="match status" value="1"/>
</dbReference>
<dbReference type="InterPro" id="IPR000182">
    <property type="entry name" value="GNAT_dom"/>
</dbReference>
<gene>
    <name evidence="2" type="ORF">M431DRAFT_125748</name>
</gene>
<organism evidence="2 3">
    <name type="scientific">Trichoderma harzianum CBS 226.95</name>
    <dbReference type="NCBI Taxonomy" id="983964"/>
    <lineage>
        <taxon>Eukaryota</taxon>
        <taxon>Fungi</taxon>
        <taxon>Dikarya</taxon>
        <taxon>Ascomycota</taxon>
        <taxon>Pezizomycotina</taxon>
        <taxon>Sordariomycetes</taxon>
        <taxon>Hypocreomycetidae</taxon>
        <taxon>Hypocreales</taxon>
        <taxon>Hypocreaceae</taxon>
        <taxon>Trichoderma</taxon>
    </lineage>
</organism>
<dbReference type="GO" id="GO:0016747">
    <property type="term" value="F:acyltransferase activity, transferring groups other than amino-acyl groups"/>
    <property type="evidence" value="ECO:0007669"/>
    <property type="project" value="InterPro"/>
</dbReference>
<dbReference type="Pfam" id="PF13302">
    <property type="entry name" value="Acetyltransf_3"/>
    <property type="match status" value="1"/>
</dbReference>
<evidence type="ECO:0000259" key="1">
    <source>
        <dbReference type="PROSITE" id="PS51186"/>
    </source>
</evidence>
<dbReference type="GeneID" id="36620813"/>
<keyword evidence="3" id="KW-1185">Reference proteome</keyword>
<feature type="domain" description="N-acetyltransferase" evidence="1">
    <location>
        <begin position="14"/>
        <end position="179"/>
    </location>
</feature>